<dbReference type="Pfam" id="PF10955">
    <property type="entry name" value="Fin"/>
    <property type="match status" value="1"/>
</dbReference>
<organism evidence="1 2">
    <name type="scientific">Sporomusa ovata</name>
    <dbReference type="NCBI Taxonomy" id="2378"/>
    <lineage>
        <taxon>Bacteria</taxon>
        <taxon>Bacillati</taxon>
        <taxon>Bacillota</taxon>
        <taxon>Negativicutes</taxon>
        <taxon>Selenomonadales</taxon>
        <taxon>Sporomusaceae</taxon>
        <taxon>Sporomusa</taxon>
    </lineage>
</organism>
<dbReference type="AlphaFoldDB" id="A0A0U1L044"/>
<keyword evidence="2" id="KW-1185">Reference proteome</keyword>
<accession>A0A0U1L044</accession>
<proteinExistence type="predicted"/>
<dbReference type="GO" id="GO:0010468">
    <property type="term" value="P:regulation of gene expression"/>
    <property type="evidence" value="ECO:0007669"/>
    <property type="project" value="InterPro"/>
</dbReference>
<protein>
    <recommendedName>
        <fullName evidence="3">Fin: required for the switch from sigmaF to sigmaG during sporulation</fullName>
    </recommendedName>
</protein>
<reference evidence="2" key="1">
    <citation type="submission" date="2015-03" db="EMBL/GenBank/DDBJ databases">
        <authorList>
            <person name="Nijsse Bart"/>
        </authorList>
    </citation>
    <scope>NUCLEOTIDE SEQUENCE [LARGE SCALE GENOMIC DNA]</scope>
</reference>
<dbReference type="RefSeq" id="WP_021168597.1">
    <property type="nucleotide sequence ID" value="NZ_CTRP01000011.1"/>
</dbReference>
<evidence type="ECO:0000313" key="1">
    <source>
        <dbReference type="EMBL" id="CQR72915.1"/>
    </source>
</evidence>
<dbReference type="EMBL" id="CTRP01000011">
    <property type="protein sequence ID" value="CQR72915.1"/>
    <property type="molecule type" value="Genomic_DNA"/>
</dbReference>
<name>A0A0U1L044_9FIRM</name>
<sequence>MKIFYHCEYCGELIDTLEVEAVDEVKFGFDCLTDQERQDIIKTDIAQNAIYVKALCDSCITAIGLDDDTVALGMSAINKGYIH</sequence>
<evidence type="ECO:0008006" key="3">
    <source>
        <dbReference type="Google" id="ProtNLM"/>
    </source>
</evidence>
<dbReference type="Proteomes" id="UP000049855">
    <property type="component" value="Unassembled WGS sequence"/>
</dbReference>
<dbReference type="InterPro" id="IPR020115">
    <property type="entry name" value="Fin"/>
</dbReference>
<gene>
    <name evidence="1" type="ORF">SpAn4DRAFT_3375</name>
</gene>
<evidence type="ECO:0000313" key="2">
    <source>
        <dbReference type="Proteomes" id="UP000049855"/>
    </source>
</evidence>